<dbReference type="Proteomes" id="UP000270487">
    <property type="component" value="Chromosome"/>
</dbReference>
<organism evidence="1 2">
    <name type="scientific">Serratia fonticola</name>
    <dbReference type="NCBI Taxonomy" id="47917"/>
    <lineage>
        <taxon>Bacteria</taxon>
        <taxon>Pseudomonadati</taxon>
        <taxon>Pseudomonadota</taxon>
        <taxon>Gammaproteobacteria</taxon>
        <taxon>Enterobacterales</taxon>
        <taxon>Yersiniaceae</taxon>
        <taxon>Serratia</taxon>
    </lineage>
</organism>
<proteinExistence type="predicted"/>
<dbReference type="AlphaFoldDB" id="A0A3S4WK06"/>
<evidence type="ECO:0000313" key="2">
    <source>
        <dbReference type="Proteomes" id="UP000270487"/>
    </source>
</evidence>
<protein>
    <submittedName>
        <fullName evidence="1">Uncharacterized protein</fullName>
    </submittedName>
</protein>
<gene>
    <name evidence="1" type="ORF">NCTC13193_02020</name>
</gene>
<evidence type="ECO:0000313" key="1">
    <source>
        <dbReference type="EMBL" id="VEI67614.1"/>
    </source>
</evidence>
<reference evidence="1 2" key="1">
    <citation type="submission" date="2018-12" db="EMBL/GenBank/DDBJ databases">
        <authorList>
            <consortium name="Pathogen Informatics"/>
        </authorList>
    </citation>
    <scope>NUCLEOTIDE SEQUENCE [LARGE SCALE GENOMIC DNA]</scope>
    <source>
        <strain evidence="1 2">NCTC13193</strain>
    </source>
</reference>
<name>A0A3S4WK06_SERFO</name>
<sequence>MLRHFLIAGWLLFGNGLLHAAPVVTELQDSLEHPGRWPSCRTIAVS</sequence>
<accession>A0A3S4WK06</accession>
<dbReference type="EMBL" id="LR134492">
    <property type="protein sequence ID" value="VEI67614.1"/>
    <property type="molecule type" value="Genomic_DNA"/>
</dbReference>